<dbReference type="PANTHER" id="PTHR30093">
    <property type="entry name" value="GENERAL SECRETION PATHWAY PROTEIN G"/>
    <property type="match status" value="1"/>
</dbReference>
<dbReference type="Pfam" id="PF07963">
    <property type="entry name" value="N_methyl"/>
    <property type="match status" value="1"/>
</dbReference>
<dbReference type="InterPro" id="IPR012902">
    <property type="entry name" value="N_methyl_site"/>
</dbReference>
<gene>
    <name evidence="4" type="ORF">GCM10007158_19150</name>
</gene>
<keyword evidence="3" id="KW-1133">Transmembrane helix</keyword>
<protein>
    <recommendedName>
        <fullName evidence="6">Prepilin-type N-terminal cleavage/methylation domain-containing protein</fullName>
    </recommendedName>
</protein>
<organism evidence="4 5">
    <name type="scientific">Halomonas johnsoniae</name>
    <dbReference type="NCBI Taxonomy" id="502832"/>
    <lineage>
        <taxon>Bacteria</taxon>
        <taxon>Pseudomonadati</taxon>
        <taxon>Pseudomonadota</taxon>
        <taxon>Gammaproteobacteria</taxon>
        <taxon>Oceanospirillales</taxon>
        <taxon>Halomonadaceae</taxon>
        <taxon>Halomonas</taxon>
    </lineage>
</organism>
<keyword evidence="3" id="KW-0472">Membrane</keyword>
<comment type="similarity">
    <text evidence="1">Belongs to the N-Me-Phe pilin family.</text>
</comment>
<evidence type="ECO:0008006" key="6">
    <source>
        <dbReference type="Google" id="ProtNLM"/>
    </source>
</evidence>
<accession>A0ABQ2WLU7</accession>
<dbReference type="PANTHER" id="PTHR30093:SF34">
    <property type="entry name" value="PREPILIN PEPTIDASE-DEPENDENT PROTEIN D"/>
    <property type="match status" value="1"/>
</dbReference>
<reference evidence="5" key="1">
    <citation type="journal article" date="2019" name="Int. J. Syst. Evol. Microbiol.">
        <title>The Global Catalogue of Microorganisms (GCM) 10K type strain sequencing project: providing services to taxonomists for standard genome sequencing and annotation.</title>
        <authorList>
            <consortium name="The Broad Institute Genomics Platform"/>
            <consortium name="The Broad Institute Genome Sequencing Center for Infectious Disease"/>
            <person name="Wu L."/>
            <person name="Ma J."/>
        </authorList>
    </citation>
    <scope>NUCLEOTIDE SEQUENCE [LARGE SCALE GENOMIC DNA]</scope>
    <source>
        <strain evidence="5">KCTC 22157</strain>
    </source>
</reference>
<dbReference type="NCBIfam" id="TIGR02532">
    <property type="entry name" value="IV_pilin_GFxxxE"/>
    <property type="match status" value="1"/>
</dbReference>
<dbReference type="Gene3D" id="3.30.700.10">
    <property type="entry name" value="Glycoprotein, Type 4 Pilin"/>
    <property type="match status" value="1"/>
</dbReference>
<evidence type="ECO:0000313" key="5">
    <source>
        <dbReference type="Proteomes" id="UP000647585"/>
    </source>
</evidence>
<keyword evidence="5" id="KW-1185">Reference proteome</keyword>
<dbReference type="EMBL" id="BMXO01000008">
    <property type="protein sequence ID" value="GGW58321.1"/>
    <property type="molecule type" value="Genomic_DNA"/>
</dbReference>
<dbReference type="PROSITE" id="PS00409">
    <property type="entry name" value="PROKAR_NTER_METHYL"/>
    <property type="match status" value="1"/>
</dbReference>
<name>A0ABQ2WLU7_9GAMM</name>
<proteinExistence type="inferred from homology"/>
<evidence type="ECO:0000256" key="3">
    <source>
        <dbReference type="SAM" id="Phobius"/>
    </source>
</evidence>
<dbReference type="InterPro" id="IPR045584">
    <property type="entry name" value="Pilin-like"/>
</dbReference>
<feature type="transmembrane region" description="Helical" evidence="3">
    <location>
        <begin position="27"/>
        <end position="47"/>
    </location>
</feature>
<dbReference type="SUPFAM" id="SSF54523">
    <property type="entry name" value="Pili subunits"/>
    <property type="match status" value="1"/>
</dbReference>
<keyword evidence="2" id="KW-0488">Methylation</keyword>
<comment type="caution">
    <text evidence="4">The sequence shown here is derived from an EMBL/GenBank/DDBJ whole genome shotgun (WGS) entry which is preliminary data.</text>
</comment>
<evidence type="ECO:0000313" key="4">
    <source>
        <dbReference type="EMBL" id="GGW58321.1"/>
    </source>
</evidence>
<evidence type="ECO:0000256" key="2">
    <source>
        <dbReference type="ARBA" id="ARBA00022481"/>
    </source>
</evidence>
<evidence type="ECO:0000256" key="1">
    <source>
        <dbReference type="ARBA" id="ARBA00005233"/>
    </source>
</evidence>
<keyword evidence="3" id="KW-0812">Transmembrane</keyword>
<sequence>MTPTLQGNLAMQTTQPNQPRRFKQQGFTLIELLIVVAIIGVLAAVGVPQYGNYLDRSAVGACTGELSSYRSAVMSESALSNDDASALASRVAFDFQACDLNDTGDREDVVEAFISDGTSDPIETQRDRGNASEVVIRIQSGRIFAGAPADANAGT</sequence>
<dbReference type="Proteomes" id="UP000647585">
    <property type="component" value="Unassembled WGS sequence"/>
</dbReference>